<dbReference type="GO" id="GO:0030497">
    <property type="term" value="P:fatty acid elongation"/>
    <property type="evidence" value="ECO:0007669"/>
    <property type="project" value="TreeGrafter"/>
</dbReference>
<dbReference type="PATRIC" id="fig|1218567.3.peg.1700"/>
<dbReference type="PRINTS" id="PR00081">
    <property type="entry name" value="GDHRDH"/>
</dbReference>
<evidence type="ECO:0000313" key="2">
    <source>
        <dbReference type="EMBL" id="EMJ82347.1"/>
    </source>
</evidence>
<dbReference type="AlphaFoldDB" id="M6BRE5"/>
<dbReference type="Pfam" id="PF13561">
    <property type="entry name" value="adh_short_C2"/>
    <property type="match status" value="1"/>
</dbReference>
<organism evidence="2 3">
    <name type="scientific">Leptospira borgpetersenii serovar Hardjo-bovis str. Sponselee</name>
    <dbReference type="NCBI Taxonomy" id="1303729"/>
    <lineage>
        <taxon>Bacteria</taxon>
        <taxon>Pseudomonadati</taxon>
        <taxon>Spirochaetota</taxon>
        <taxon>Spirochaetia</taxon>
        <taxon>Leptospirales</taxon>
        <taxon>Leptospiraceae</taxon>
        <taxon>Leptospira</taxon>
    </lineage>
</organism>
<dbReference type="InterPro" id="IPR036291">
    <property type="entry name" value="NAD(P)-bd_dom_sf"/>
</dbReference>
<reference evidence="2 3" key="1">
    <citation type="submission" date="2013-01" db="EMBL/GenBank/DDBJ databases">
        <authorList>
            <person name="Harkins D.M."/>
            <person name="Durkin A.S."/>
            <person name="Brinkac L.M."/>
            <person name="Haft D.H."/>
            <person name="Selengut J.D."/>
            <person name="Sanka R."/>
            <person name="DePew J."/>
            <person name="Purushe J."/>
            <person name="Galloway R.L."/>
            <person name="Vinetz J.M."/>
            <person name="Sutton G.G."/>
            <person name="Nierman W.C."/>
            <person name="Fouts D.E."/>
        </authorList>
    </citation>
    <scope>NUCLEOTIDE SEQUENCE [LARGE SCALE GENOMIC DNA]</scope>
    <source>
        <strain evidence="2 3">Sponselee CDC</strain>
    </source>
</reference>
<dbReference type="SUPFAM" id="SSF51735">
    <property type="entry name" value="NAD(P)-binding Rossmann-fold domains"/>
    <property type="match status" value="1"/>
</dbReference>
<comment type="caution">
    <text evidence="2">The sequence shown here is derived from an EMBL/GenBank/DDBJ whole genome shotgun (WGS) entry which is preliminary data.</text>
</comment>
<accession>M6BRE5</accession>
<dbReference type="PANTHER" id="PTHR42760">
    <property type="entry name" value="SHORT-CHAIN DEHYDROGENASES/REDUCTASES FAMILY MEMBER"/>
    <property type="match status" value="1"/>
</dbReference>
<evidence type="ECO:0000313" key="3">
    <source>
        <dbReference type="Proteomes" id="UP000011873"/>
    </source>
</evidence>
<sequence>MTRALAIEWISSGYRVNSICPGFIDTDMTEMIKEKPDVLEQMMNSIPMGRLGKPDDLVGAAIFFASDASAYVTGQTIVVDGGITAGL</sequence>
<evidence type="ECO:0000256" key="1">
    <source>
        <dbReference type="ARBA" id="ARBA00006484"/>
    </source>
</evidence>
<dbReference type="Gene3D" id="3.40.50.720">
    <property type="entry name" value="NAD(P)-binding Rossmann-like Domain"/>
    <property type="match status" value="1"/>
</dbReference>
<proteinExistence type="inferred from homology"/>
<name>M6BRE5_LEPBO</name>
<dbReference type="InterPro" id="IPR002347">
    <property type="entry name" value="SDR_fam"/>
</dbReference>
<dbReference type="PANTHER" id="PTHR42760:SF40">
    <property type="entry name" value="3-OXOACYL-[ACYL-CARRIER-PROTEIN] REDUCTASE, CHLOROPLASTIC"/>
    <property type="match status" value="1"/>
</dbReference>
<gene>
    <name evidence="2" type="ORF">LEP1GSC016_0879</name>
</gene>
<dbReference type="Proteomes" id="UP000011873">
    <property type="component" value="Unassembled WGS sequence"/>
</dbReference>
<comment type="similarity">
    <text evidence="1">Belongs to the short-chain dehydrogenases/reductases (SDR) family.</text>
</comment>
<protein>
    <submittedName>
        <fullName evidence="2">3-oxoacyl-[acyl-carrier-protein] reductase family protein</fullName>
    </submittedName>
</protein>
<dbReference type="EMBL" id="ANMU01000067">
    <property type="protein sequence ID" value="EMJ82347.1"/>
    <property type="molecule type" value="Genomic_DNA"/>
</dbReference>
<dbReference type="GO" id="GO:0016616">
    <property type="term" value="F:oxidoreductase activity, acting on the CH-OH group of donors, NAD or NADP as acceptor"/>
    <property type="evidence" value="ECO:0007669"/>
    <property type="project" value="TreeGrafter"/>
</dbReference>